<dbReference type="PANTHER" id="PTHR22888">
    <property type="entry name" value="CYTOCHROME C OXIDASE, SUBUNIT II"/>
    <property type="match status" value="1"/>
</dbReference>
<dbReference type="InterPro" id="IPR014222">
    <property type="entry name" value="Cyt_c_oxidase_su2"/>
</dbReference>
<dbReference type="GO" id="GO:0016020">
    <property type="term" value="C:membrane"/>
    <property type="evidence" value="ECO:0007669"/>
    <property type="project" value="UniProtKB-SubCell"/>
</dbReference>
<evidence type="ECO:0000256" key="3">
    <source>
        <dbReference type="ARBA" id="ARBA00022448"/>
    </source>
</evidence>
<proteinExistence type="inferred from homology"/>
<keyword evidence="3" id="KW-0813">Transport</keyword>
<dbReference type="RefSeq" id="WP_039189575.1">
    <property type="nucleotide sequence ID" value="NZ_JRFJ01000001.1"/>
</dbReference>
<comment type="function">
    <text evidence="11">Subunits I and II form the functional core of the enzyme complex. Electrons originating in cytochrome c are transferred via heme a and Cu(A) to the binuclear center formed by heme a3 and Cu(B).</text>
</comment>
<keyword evidence="4" id="KW-0679">Respiratory chain</keyword>
<keyword evidence="9" id="KW-0186">Copper</keyword>
<keyword evidence="6" id="KW-0479">Metal-binding</keyword>
<dbReference type="STRING" id="370622.LA66_06030"/>
<evidence type="ECO:0000256" key="7">
    <source>
        <dbReference type="ARBA" id="ARBA00022982"/>
    </source>
</evidence>
<evidence type="ECO:0000256" key="14">
    <source>
        <dbReference type="SAM" id="Phobius"/>
    </source>
</evidence>
<keyword evidence="8 14" id="KW-1133">Transmembrane helix</keyword>
<dbReference type="SUPFAM" id="SSF49503">
    <property type="entry name" value="Cupredoxins"/>
    <property type="match status" value="1"/>
</dbReference>
<evidence type="ECO:0000256" key="4">
    <source>
        <dbReference type="ARBA" id="ARBA00022660"/>
    </source>
</evidence>
<gene>
    <name evidence="16" type="ORF">LA66_06030</name>
</gene>
<dbReference type="GO" id="GO:0016491">
    <property type="term" value="F:oxidoreductase activity"/>
    <property type="evidence" value="ECO:0007669"/>
    <property type="project" value="InterPro"/>
</dbReference>
<evidence type="ECO:0000256" key="13">
    <source>
        <dbReference type="ARBA" id="ARBA00047816"/>
    </source>
</evidence>
<organism evidence="16 17">
    <name type="scientific">Aureimonas altamirensis</name>
    <dbReference type="NCBI Taxonomy" id="370622"/>
    <lineage>
        <taxon>Bacteria</taxon>
        <taxon>Pseudomonadati</taxon>
        <taxon>Pseudomonadota</taxon>
        <taxon>Alphaproteobacteria</taxon>
        <taxon>Hyphomicrobiales</taxon>
        <taxon>Aurantimonadaceae</taxon>
        <taxon>Aureimonas</taxon>
    </lineage>
</organism>
<evidence type="ECO:0000256" key="1">
    <source>
        <dbReference type="ARBA" id="ARBA00004141"/>
    </source>
</evidence>
<dbReference type="InterPro" id="IPR008972">
    <property type="entry name" value="Cupredoxin"/>
</dbReference>
<dbReference type="PROSITE" id="PS00078">
    <property type="entry name" value="COX2"/>
    <property type="match status" value="1"/>
</dbReference>
<keyword evidence="10 14" id="KW-0472">Membrane</keyword>
<dbReference type="OrthoDB" id="9781261at2"/>
<dbReference type="AlphaFoldDB" id="A0A0B1Q6Y5"/>
<evidence type="ECO:0000256" key="2">
    <source>
        <dbReference type="ARBA" id="ARBA00007866"/>
    </source>
</evidence>
<dbReference type="Gene3D" id="2.60.40.420">
    <property type="entry name" value="Cupredoxins - blue copper proteins"/>
    <property type="match status" value="1"/>
</dbReference>
<evidence type="ECO:0000256" key="11">
    <source>
        <dbReference type="ARBA" id="ARBA00024688"/>
    </source>
</evidence>
<protein>
    <recommendedName>
        <fullName evidence="12">Cytochrome aa3 subunit 2</fullName>
    </recommendedName>
</protein>
<evidence type="ECO:0000256" key="8">
    <source>
        <dbReference type="ARBA" id="ARBA00022989"/>
    </source>
</evidence>
<evidence type="ECO:0000256" key="5">
    <source>
        <dbReference type="ARBA" id="ARBA00022692"/>
    </source>
</evidence>
<dbReference type="InterPro" id="IPR002429">
    <property type="entry name" value="CcO_II-like_C"/>
</dbReference>
<accession>A0A0B1Q6Y5</accession>
<keyword evidence="5 14" id="KW-0812">Transmembrane</keyword>
<dbReference type="GO" id="GO:0042773">
    <property type="term" value="P:ATP synthesis coupled electron transport"/>
    <property type="evidence" value="ECO:0007669"/>
    <property type="project" value="TreeGrafter"/>
</dbReference>
<feature type="domain" description="Cytochrome oxidase subunit II copper A binding" evidence="15">
    <location>
        <begin position="106"/>
        <end position="220"/>
    </location>
</feature>
<dbReference type="GO" id="GO:0004129">
    <property type="term" value="F:cytochrome-c oxidase activity"/>
    <property type="evidence" value="ECO:0007669"/>
    <property type="project" value="UniProtKB-EC"/>
</dbReference>
<dbReference type="InterPro" id="IPR001505">
    <property type="entry name" value="Copper_CuA"/>
</dbReference>
<evidence type="ECO:0000256" key="9">
    <source>
        <dbReference type="ARBA" id="ARBA00023008"/>
    </source>
</evidence>
<dbReference type="PROSITE" id="PS51257">
    <property type="entry name" value="PROKAR_LIPOPROTEIN"/>
    <property type="match status" value="1"/>
</dbReference>
<keyword evidence="7" id="KW-0249">Electron transport</keyword>
<dbReference type="PANTHER" id="PTHR22888:SF9">
    <property type="entry name" value="CYTOCHROME C OXIDASE SUBUNIT 2"/>
    <property type="match status" value="1"/>
</dbReference>
<evidence type="ECO:0000313" key="17">
    <source>
        <dbReference type="Proteomes" id="UP000030826"/>
    </source>
</evidence>
<sequence>MRLGSLAAPMMLAGCAGPLSTLDPAGPAAGTIATIWWVMLAGATVLMALVLGLFAYAFRGTGAAWARAGHTRFILWGGLVMPMTVLTALMIYALIAGERLLAHPAPDVWRIEARGERWQWRFSYPDRPDLAETIDLASIPAGRPVDVEIVSEDVIHSFWVPRLAGKLDAIPGHRNILRIEADRPGRFSGVCAEYCGVGHAGMTFTIEALAPEDFAAFAGEAAR</sequence>
<dbReference type="GO" id="GO:0005507">
    <property type="term" value="F:copper ion binding"/>
    <property type="evidence" value="ECO:0007669"/>
    <property type="project" value="InterPro"/>
</dbReference>
<dbReference type="InterPro" id="IPR045187">
    <property type="entry name" value="CcO_II"/>
</dbReference>
<comment type="similarity">
    <text evidence="2">Belongs to the cytochrome c oxidase subunit 2 family.</text>
</comment>
<dbReference type="NCBIfam" id="TIGR02866">
    <property type="entry name" value="CoxB"/>
    <property type="match status" value="1"/>
</dbReference>
<name>A0A0B1Q6Y5_9HYPH</name>
<feature type="transmembrane region" description="Helical" evidence="14">
    <location>
        <begin position="73"/>
        <end position="95"/>
    </location>
</feature>
<comment type="catalytic activity">
    <reaction evidence="13">
        <text>4 Fe(II)-[cytochrome c] + O2 + 8 H(+)(in) = 4 Fe(III)-[cytochrome c] + 2 H2O + 4 H(+)(out)</text>
        <dbReference type="Rhea" id="RHEA:11436"/>
        <dbReference type="Rhea" id="RHEA-COMP:10350"/>
        <dbReference type="Rhea" id="RHEA-COMP:14399"/>
        <dbReference type="ChEBI" id="CHEBI:15377"/>
        <dbReference type="ChEBI" id="CHEBI:15378"/>
        <dbReference type="ChEBI" id="CHEBI:15379"/>
        <dbReference type="ChEBI" id="CHEBI:29033"/>
        <dbReference type="ChEBI" id="CHEBI:29034"/>
        <dbReference type="EC" id="7.1.1.9"/>
    </reaction>
</comment>
<comment type="caution">
    <text evidence="16">The sequence shown here is derived from an EMBL/GenBank/DDBJ whole genome shotgun (WGS) entry which is preliminary data.</text>
</comment>
<dbReference type="PROSITE" id="PS50857">
    <property type="entry name" value="COX2_CUA"/>
    <property type="match status" value="1"/>
</dbReference>
<comment type="subcellular location">
    <subcellularLocation>
        <location evidence="1">Membrane</location>
        <topology evidence="1">Multi-pass membrane protein</topology>
    </subcellularLocation>
</comment>
<evidence type="ECO:0000256" key="12">
    <source>
        <dbReference type="ARBA" id="ARBA00031399"/>
    </source>
</evidence>
<evidence type="ECO:0000313" key="16">
    <source>
        <dbReference type="EMBL" id="KHJ56149.1"/>
    </source>
</evidence>
<feature type="transmembrane region" description="Helical" evidence="14">
    <location>
        <begin position="34"/>
        <end position="58"/>
    </location>
</feature>
<evidence type="ECO:0000256" key="10">
    <source>
        <dbReference type="ARBA" id="ARBA00023136"/>
    </source>
</evidence>
<dbReference type="EMBL" id="JRFJ01000001">
    <property type="protein sequence ID" value="KHJ56149.1"/>
    <property type="molecule type" value="Genomic_DNA"/>
</dbReference>
<evidence type="ECO:0000259" key="15">
    <source>
        <dbReference type="PROSITE" id="PS50857"/>
    </source>
</evidence>
<dbReference type="Pfam" id="PF00116">
    <property type="entry name" value="COX2"/>
    <property type="match status" value="1"/>
</dbReference>
<evidence type="ECO:0000256" key="6">
    <source>
        <dbReference type="ARBA" id="ARBA00022723"/>
    </source>
</evidence>
<reference evidence="16 17" key="1">
    <citation type="submission" date="2014-09" db="EMBL/GenBank/DDBJ databases">
        <title>Isolation and characterization of Aurantimonas altamirensis ON-56566 from clinical sample following a dog bite.</title>
        <authorList>
            <person name="Eshaghi A."/>
            <person name="Li A."/>
            <person name="Shahinas D."/>
            <person name="Bahn P."/>
            <person name="Kus J.V."/>
            <person name="Patel S.N."/>
        </authorList>
    </citation>
    <scope>NUCLEOTIDE SEQUENCE [LARGE SCALE GENOMIC DNA]</scope>
    <source>
        <strain evidence="16 17">ON-56566</strain>
    </source>
</reference>
<dbReference type="Proteomes" id="UP000030826">
    <property type="component" value="Unassembled WGS sequence"/>
</dbReference>